<organism evidence="6 7">
    <name type="scientific">Luteimonas cucumeris</name>
    <dbReference type="NCBI Taxonomy" id="985012"/>
    <lineage>
        <taxon>Bacteria</taxon>
        <taxon>Pseudomonadati</taxon>
        <taxon>Pseudomonadota</taxon>
        <taxon>Gammaproteobacteria</taxon>
        <taxon>Lysobacterales</taxon>
        <taxon>Lysobacteraceae</taxon>
        <taxon>Luteimonas</taxon>
    </lineage>
</organism>
<evidence type="ECO:0000256" key="2">
    <source>
        <dbReference type="SAM" id="Coils"/>
    </source>
</evidence>
<dbReference type="EMBL" id="VLKN01000002">
    <property type="protein sequence ID" value="TWI04715.1"/>
    <property type="molecule type" value="Genomic_DNA"/>
</dbReference>
<dbReference type="InterPro" id="IPR008258">
    <property type="entry name" value="Transglycosylase_SLT_dom_1"/>
</dbReference>
<comment type="similarity">
    <text evidence="1">Belongs to the transglycosylase Slt family.</text>
</comment>
<dbReference type="SUPFAM" id="SSF53955">
    <property type="entry name" value="Lysozyme-like"/>
    <property type="match status" value="1"/>
</dbReference>
<dbReference type="RefSeq" id="WP_144898387.1">
    <property type="nucleotide sequence ID" value="NZ_VLKN01000002.1"/>
</dbReference>
<comment type="caution">
    <text evidence="6">The sequence shown here is derived from an EMBL/GenBank/DDBJ whole genome shotgun (WGS) entry which is preliminary data.</text>
</comment>
<feature type="region of interest" description="Disordered" evidence="3">
    <location>
        <begin position="435"/>
        <end position="458"/>
    </location>
</feature>
<dbReference type="Pfam" id="PF01464">
    <property type="entry name" value="SLT"/>
    <property type="match status" value="1"/>
</dbReference>
<proteinExistence type="inferred from homology"/>
<evidence type="ECO:0000256" key="1">
    <source>
        <dbReference type="ARBA" id="ARBA00007734"/>
    </source>
</evidence>
<dbReference type="AlphaFoldDB" id="A0A562LAY7"/>
<feature type="domain" description="LysM" evidence="5">
    <location>
        <begin position="458"/>
        <end position="503"/>
    </location>
</feature>
<name>A0A562LAY7_9GAMM</name>
<evidence type="ECO:0000259" key="5">
    <source>
        <dbReference type="PROSITE" id="PS51782"/>
    </source>
</evidence>
<evidence type="ECO:0000313" key="6">
    <source>
        <dbReference type="EMBL" id="TWI04715.1"/>
    </source>
</evidence>
<dbReference type="PANTHER" id="PTHR37423">
    <property type="entry name" value="SOLUBLE LYTIC MUREIN TRANSGLYCOSYLASE-RELATED"/>
    <property type="match status" value="1"/>
</dbReference>
<evidence type="ECO:0000256" key="4">
    <source>
        <dbReference type="SAM" id="SignalP"/>
    </source>
</evidence>
<accession>A0A562LAY7</accession>
<reference evidence="6 7" key="1">
    <citation type="journal article" date="2015" name="Stand. Genomic Sci.">
        <title>Genomic Encyclopedia of Bacterial and Archaeal Type Strains, Phase III: the genomes of soil and plant-associated and newly described type strains.</title>
        <authorList>
            <person name="Whitman W.B."/>
            <person name="Woyke T."/>
            <person name="Klenk H.P."/>
            <person name="Zhou Y."/>
            <person name="Lilburn T.G."/>
            <person name="Beck B.J."/>
            <person name="De Vos P."/>
            <person name="Vandamme P."/>
            <person name="Eisen J.A."/>
            <person name="Garrity G."/>
            <person name="Hugenholtz P."/>
            <person name="Kyrpides N.C."/>
        </authorList>
    </citation>
    <scope>NUCLEOTIDE SEQUENCE [LARGE SCALE GENOMIC DNA]</scope>
    <source>
        <strain evidence="6 7">CGMCC 1.10821</strain>
    </source>
</reference>
<dbReference type="Gene3D" id="3.10.350.10">
    <property type="entry name" value="LysM domain"/>
    <property type="match status" value="1"/>
</dbReference>
<dbReference type="OrthoDB" id="9815002at2"/>
<dbReference type="SMART" id="SM00257">
    <property type="entry name" value="LysM"/>
    <property type="match status" value="1"/>
</dbReference>
<evidence type="ECO:0000313" key="7">
    <source>
        <dbReference type="Proteomes" id="UP000315167"/>
    </source>
</evidence>
<sequence>MPSFAVVCVRLAPLAAIFTLLLLSPTASALSKRDQAKVDALNQRMVEAEKKYRDALVKTGNNDPEGVVQSNAALEDMEDVVDACGKQKGCAPTQLIAVYKRLLKLNIDAEAGDDEDDILDHEPDHVAAATLGSDVPEAARAASLLDDKRHRFDKMVQYNPAVQAGIRRWLTDMRPALINSYENYEYMRQLMWPSYERAGLPEALLFGILAKESNGKVHVTSRAGAAGPMQFMYATGMRFGLGQDGTGFDTRYDPYSSAVASAEYLNERMRELNNSIEMALAAYNGGEGRALRIYQGSGGRGFWEADVYNQFPAETRDYVPMVIAAAWLFLHPKKYGLSFPKVQNKPAQLKLTRPSSIYELTICLGNGGTRDGFMRALRNLNPRYKPDSYLPAGAGLNATTQIVGLYNRHCAQGPRVELARQLVMSDASSAIVRTGPVEPMAPDDSITPAPVVPASKPGTHKVARNETLVSIAQEYQCDTKSLAKANGLKAPRYMVKTGQQLKLEGCRQ</sequence>
<dbReference type="InterPro" id="IPR023346">
    <property type="entry name" value="Lysozyme-like_dom_sf"/>
</dbReference>
<feature type="signal peptide" evidence="4">
    <location>
        <begin position="1"/>
        <end position="29"/>
    </location>
</feature>
<keyword evidence="2" id="KW-0175">Coiled coil</keyword>
<keyword evidence="7" id="KW-1185">Reference proteome</keyword>
<feature type="chain" id="PRO_5021975769" evidence="4">
    <location>
        <begin position="30"/>
        <end position="508"/>
    </location>
</feature>
<dbReference type="Pfam" id="PF01476">
    <property type="entry name" value="LysM"/>
    <property type="match status" value="1"/>
</dbReference>
<protein>
    <submittedName>
        <fullName evidence="6">Membrane-bound lytic murein transglycosylase D</fullName>
    </submittedName>
</protein>
<dbReference type="PROSITE" id="PS51782">
    <property type="entry name" value="LYSM"/>
    <property type="match status" value="1"/>
</dbReference>
<keyword evidence="4" id="KW-0732">Signal</keyword>
<gene>
    <name evidence="6" type="ORF">IP90_00850</name>
</gene>
<dbReference type="PANTHER" id="PTHR37423:SF2">
    <property type="entry name" value="MEMBRANE-BOUND LYTIC MUREIN TRANSGLYCOSYLASE C"/>
    <property type="match status" value="1"/>
</dbReference>
<dbReference type="InterPro" id="IPR018392">
    <property type="entry name" value="LysM"/>
</dbReference>
<dbReference type="Gene3D" id="1.10.530.10">
    <property type="match status" value="1"/>
</dbReference>
<evidence type="ECO:0000256" key="3">
    <source>
        <dbReference type="SAM" id="MobiDB-lite"/>
    </source>
</evidence>
<dbReference type="CDD" id="cd00118">
    <property type="entry name" value="LysM"/>
    <property type="match status" value="1"/>
</dbReference>
<dbReference type="SUPFAM" id="SSF54106">
    <property type="entry name" value="LysM domain"/>
    <property type="match status" value="1"/>
</dbReference>
<dbReference type="InterPro" id="IPR036779">
    <property type="entry name" value="LysM_dom_sf"/>
</dbReference>
<feature type="coiled-coil region" evidence="2">
    <location>
        <begin position="31"/>
        <end position="58"/>
    </location>
</feature>
<dbReference type="Proteomes" id="UP000315167">
    <property type="component" value="Unassembled WGS sequence"/>
</dbReference>